<accession>A0A0A6UB43</accession>
<keyword evidence="1" id="KW-0472">Membrane</keyword>
<dbReference type="AlphaFoldDB" id="A0A0A6UB43"/>
<organism evidence="2 3">
    <name type="scientific">Actinoplanes utahensis</name>
    <dbReference type="NCBI Taxonomy" id="1869"/>
    <lineage>
        <taxon>Bacteria</taxon>
        <taxon>Bacillati</taxon>
        <taxon>Actinomycetota</taxon>
        <taxon>Actinomycetes</taxon>
        <taxon>Micromonosporales</taxon>
        <taxon>Micromonosporaceae</taxon>
        <taxon>Actinoplanes</taxon>
    </lineage>
</organism>
<keyword evidence="1" id="KW-1133">Transmembrane helix</keyword>
<feature type="transmembrane region" description="Helical" evidence="1">
    <location>
        <begin position="104"/>
        <end position="125"/>
    </location>
</feature>
<feature type="transmembrane region" description="Helical" evidence="1">
    <location>
        <begin position="37"/>
        <end position="57"/>
    </location>
</feature>
<gene>
    <name evidence="2" type="ORF">MB27_40585</name>
</gene>
<proteinExistence type="predicted"/>
<dbReference type="STRING" id="1869.MB27_40585"/>
<feature type="transmembrane region" description="Helical" evidence="1">
    <location>
        <begin position="66"/>
        <end position="84"/>
    </location>
</feature>
<keyword evidence="3" id="KW-1185">Reference proteome</keyword>
<protein>
    <submittedName>
        <fullName evidence="2">Uncharacterized protein</fullName>
    </submittedName>
</protein>
<comment type="caution">
    <text evidence="2">The sequence shown here is derived from an EMBL/GenBank/DDBJ whole genome shotgun (WGS) entry which is preliminary data.</text>
</comment>
<feature type="transmembrane region" description="Helical" evidence="1">
    <location>
        <begin position="12"/>
        <end position="31"/>
    </location>
</feature>
<reference evidence="2 3" key="1">
    <citation type="submission" date="2014-10" db="EMBL/GenBank/DDBJ databases">
        <title>Draft genome sequence of Actinoplanes utahensis NRRL 12052.</title>
        <authorList>
            <person name="Velasco-Bucheli B."/>
            <person name="del Cerro C."/>
            <person name="Hormigo D."/>
            <person name="Garcia J.L."/>
            <person name="Acebal C."/>
            <person name="Arroyo M."/>
            <person name="de la Mata I."/>
        </authorList>
    </citation>
    <scope>NUCLEOTIDE SEQUENCE [LARGE SCALE GENOMIC DNA]</scope>
    <source>
        <strain evidence="2 3">NRRL 12052</strain>
    </source>
</reference>
<dbReference type="EMBL" id="JRTT01000137">
    <property type="protein sequence ID" value="KHD72711.1"/>
    <property type="molecule type" value="Genomic_DNA"/>
</dbReference>
<evidence type="ECO:0000313" key="3">
    <source>
        <dbReference type="Proteomes" id="UP000054537"/>
    </source>
</evidence>
<dbReference type="RefSeq" id="WP_043533419.1">
    <property type="nucleotide sequence ID" value="NZ_BAABKU010000003.1"/>
</dbReference>
<dbReference type="Proteomes" id="UP000054537">
    <property type="component" value="Unassembled WGS sequence"/>
</dbReference>
<name>A0A0A6UB43_ACTUT</name>
<evidence type="ECO:0000313" key="2">
    <source>
        <dbReference type="EMBL" id="KHD72711.1"/>
    </source>
</evidence>
<sequence>MSADLWPSVPAVLRVMTGWALLGVGLLDIAVEVDGGLTRTYLVFHLMIVAGGVLLLLRQRLAPSRAGLLVTAGTVVAATALTALPGQAGYPFPFWGDGAGVDRFHLGADLLFWGCAGLLLAAVLAQAERFLPERRTPIDLSRYGGHAEVRSMAATPDRAGENVGGLT</sequence>
<dbReference type="OrthoDB" id="3295336at2"/>
<keyword evidence="1" id="KW-0812">Transmembrane</keyword>
<evidence type="ECO:0000256" key="1">
    <source>
        <dbReference type="SAM" id="Phobius"/>
    </source>
</evidence>